<dbReference type="CTD" id="20209054"/>
<dbReference type="EnsemblMetazoa" id="HelroT183470">
    <property type="protein sequence ID" value="HelroP183470"/>
    <property type="gene ID" value="HelroG183470"/>
</dbReference>
<dbReference type="Proteomes" id="UP000015101">
    <property type="component" value="Unassembled WGS sequence"/>
</dbReference>
<dbReference type="EMBL" id="AMQM01008799">
    <property type="status" value="NOT_ANNOTATED_CDS"/>
    <property type="molecule type" value="Genomic_DNA"/>
</dbReference>
<evidence type="ECO:0000313" key="3">
    <source>
        <dbReference type="Proteomes" id="UP000015101"/>
    </source>
</evidence>
<evidence type="ECO:0000313" key="1">
    <source>
        <dbReference type="EMBL" id="ESO11155.1"/>
    </source>
</evidence>
<dbReference type="EMBL" id="KB095851">
    <property type="protein sequence ID" value="ESO11155.1"/>
    <property type="molecule type" value="Genomic_DNA"/>
</dbReference>
<evidence type="ECO:0000313" key="2">
    <source>
        <dbReference type="EnsemblMetazoa" id="HelroP183470"/>
    </source>
</evidence>
<dbReference type="RefSeq" id="XP_009010750.1">
    <property type="nucleotide sequence ID" value="XM_009012502.1"/>
</dbReference>
<gene>
    <name evidence="2" type="primary">20209054</name>
    <name evidence="1" type="ORF">HELRODRAFT_183470</name>
</gene>
<dbReference type="KEGG" id="hro:HELRODRAFT_183470"/>
<protein>
    <submittedName>
        <fullName evidence="1 2">Uncharacterized protein</fullName>
    </submittedName>
</protein>
<accession>T1FJQ5</accession>
<dbReference type="GeneID" id="20209054"/>
<reference evidence="1 3" key="2">
    <citation type="journal article" date="2013" name="Nature">
        <title>Insights into bilaterian evolution from three spiralian genomes.</title>
        <authorList>
            <person name="Simakov O."/>
            <person name="Marletaz F."/>
            <person name="Cho S.J."/>
            <person name="Edsinger-Gonzales E."/>
            <person name="Havlak P."/>
            <person name="Hellsten U."/>
            <person name="Kuo D.H."/>
            <person name="Larsson T."/>
            <person name="Lv J."/>
            <person name="Arendt D."/>
            <person name="Savage R."/>
            <person name="Osoegawa K."/>
            <person name="de Jong P."/>
            <person name="Grimwood J."/>
            <person name="Chapman J.A."/>
            <person name="Shapiro H."/>
            <person name="Aerts A."/>
            <person name="Otillar R.P."/>
            <person name="Terry A.Y."/>
            <person name="Boore J.L."/>
            <person name="Grigoriev I.V."/>
            <person name="Lindberg D.R."/>
            <person name="Seaver E.C."/>
            <person name="Weisblat D.A."/>
            <person name="Putnam N.H."/>
            <person name="Rokhsar D.S."/>
        </authorList>
    </citation>
    <scope>NUCLEOTIDE SEQUENCE</scope>
</reference>
<proteinExistence type="predicted"/>
<organism evidence="2 3">
    <name type="scientific">Helobdella robusta</name>
    <name type="common">Californian leech</name>
    <dbReference type="NCBI Taxonomy" id="6412"/>
    <lineage>
        <taxon>Eukaryota</taxon>
        <taxon>Metazoa</taxon>
        <taxon>Spiralia</taxon>
        <taxon>Lophotrochozoa</taxon>
        <taxon>Annelida</taxon>
        <taxon>Clitellata</taxon>
        <taxon>Hirudinea</taxon>
        <taxon>Rhynchobdellida</taxon>
        <taxon>Glossiphoniidae</taxon>
        <taxon>Helobdella</taxon>
    </lineage>
</organism>
<reference evidence="2" key="3">
    <citation type="submission" date="2015-06" db="UniProtKB">
        <authorList>
            <consortium name="EnsemblMetazoa"/>
        </authorList>
    </citation>
    <scope>IDENTIFICATION</scope>
</reference>
<keyword evidence="3" id="KW-1185">Reference proteome</keyword>
<reference evidence="3" key="1">
    <citation type="submission" date="2012-12" db="EMBL/GenBank/DDBJ databases">
        <authorList>
            <person name="Hellsten U."/>
            <person name="Grimwood J."/>
            <person name="Chapman J.A."/>
            <person name="Shapiro H."/>
            <person name="Aerts A."/>
            <person name="Otillar R.P."/>
            <person name="Terry A.Y."/>
            <person name="Boore J.L."/>
            <person name="Simakov O."/>
            <person name="Marletaz F."/>
            <person name="Cho S.-J."/>
            <person name="Edsinger-Gonzales E."/>
            <person name="Havlak P."/>
            <person name="Kuo D.-H."/>
            <person name="Larsson T."/>
            <person name="Lv J."/>
            <person name="Arendt D."/>
            <person name="Savage R."/>
            <person name="Osoegawa K."/>
            <person name="de Jong P."/>
            <person name="Lindberg D.R."/>
            <person name="Seaver E.C."/>
            <person name="Weisblat D.A."/>
            <person name="Putnam N.H."/>
            <person name="Grigoriev I.V."/>
            <person name="Rokhsar D.S."/>
        </authorList>
    </citation>
    <scope>NUCLEOTIDE SEQUENCE</scope>
</reference>
<dbReference type="HOGENOM" id="CLU_1887982_0_0_1"/>
<name>T1FJQ5_HELRO</name>
<dbReference type="InParanoid" id="T1FJQ5"/>
<sequence length="135" mass="14609">MWANRTGDFNVYIGSNSVATSQSSSYVISLEQELAISFYQTNYLFDLIQLNFSVANLYNMTIALDSPTSSIPELEISVSAKSNNIAVAENYVTSGVTAIQFQAVTITFGPINPATEISIGLVDIEVCAKTISNYS</sequence>
<dbReference type="AlphaFoldDB" id="T1FJQ5"/>